<evidence type="ECO:0000313" key="8">
    <source>
        <dbReference type="EMBL" id="VAX26726.1"/>
    </source>
</evidence>
<dbReference type="EMBL" id="UOGG01000010">
    <property type="protein sequence ID" value="VAX26726.1"/>
    <property type="molecule type" value="Genomic_DNA"/>
</dbReference>
<evidence type="ECO:0000256" key="3">
    <source>
        <dbReference type="ARBA" id="ARBA00022980"/>
    </source>
</evidence>
<sequence length="217" mass="23835">MAIADLKGELRESGNKSAARKLRREAFLPGVLYGLKDNVPLKVNQKEFGKLMDQHGHNVLIGLTLEGDSVPKRQVILKDHQAHPLKKDWLHVDFLEIDMNKKTRVPVPIKLIGHSPAEKLGGLINHATKELEVECLPGDIPDAIEVDMVNVELGEVIHVKDLKISDKIEIMGDPGVTVVGIYIEKVKEEKTDEGEEAAEGDAAKSSAETDTKSSDSK</sequence>
<reference evidence="8" key="1">
    <citation type="submission" date="2018-06" db="EMBL/GenBank/DDBJ databases">
        <authorList>
            <person name="Zhirakovskaya E."/>
        </authorList>
    </citation>
    <scope>NUCLEOTIDE SEQUENCE</scope>
</reference>
<feature type="domain" description="Large ribosomal subunit protein bL25 beta" evidence="7">
    <location>
        <begin position="102"/>
        <end position="181"/>
    </location>
</feature>
<proteinExistence type="inferred from homology"/>
<keyword evidence="3 8" id="KW-0689">Ribosomal protein</keyword>
<dbReference type="Pfam" id="PF01386">
    <property type="entry name" value="Ribosomal_L25p"/>
    <property type="match status" value="1"/>
</dbReference>
<evidence type="ECO:0000259" key="7">
    <source>
        <dbReference type="Pfam" id="PF14693"/>
    </source>
</evidence>
<dbReference type="GO" id="GO:0008097">
    <property type="term" value="F:5S rRNA binding"/>
    <property type="evidence" value="ECO:0007669"/>
    <property type="project" value="InterPro"/>
</dbReference>
<dbReference type="HAMAP" id="MF_01334">
    <property type="entry name" value="Ribosomal_bL25_CTC"/>
    <property type="match status" value="1"/>
</dbReference>
<dbReference type="Pfam" id="PF14693">
    <property type="entry name" value="Ribosomal_TL5_C"/>
    <property type="match status" value="1"/>
</dbReference>
<dbReference type="GO" id="GO:0003735">
    <property type="term" value="F:structural constituent of ribosome"/>
    <property type="evidence" value="ECO:0007669"/>
    <property type="project" value="InterPro"/>
</dbReference>
<evidence type="ECO:0000256" key="1">
    <source>
        <dbReference type="ARBA" id="ARBA00022730"/>
    </source>
</evidence>
<dbReference type="InterPro" id="IPR001021">
    <property type="entry name" value="Ribosomal_bL25_long"/>
</dbReference>
<keyword evidence="2" id="KW-0694">RNA-binding</keyword>
<dbReference type="PANTHER" id="PTHR33284">
    <property type="entry name" value="RIBOSOMAL PROTEIN L25/GLN-TRNA SYNTHETASE, ANTI-CODON-BINDING DOMAIN-CONTAINING PROTEIN"/>
    <property type="match status" value="1"/>
</dbReference>
<gene>
    <name evidence="8" type="ORF">MNBD_NITROSPINAE05-983</name>
</gene>
<evidence type="ECO:0000256" key="4">
    <source>
        <dbReference type="ARBA" id="ARBA00023274"/>
    </source>
</evidence>
<dbReference type="NCBIfam" id="TIGR00731">
    <property type="entry name" value="bL25_bact_ctc"/>
    <property type="match status" value="1"/>
</dbReference>
<dbReference type="AlphaFoldDB" id="A0A3B1C883"/>
<dbReference type="InterPro" id="IPR020930">
    <property type="entry name" value="Ribosomal_uL5_bac-type"/>
</dbReference>
<feature type="region of interest" description="Disordered" evidence="5">
    <location>
        <begin position="189"/>
        <end position="217"/>
    </location>
</feature>
<evidence type="ECO:0000259" key="6">
    <source>
        <dbReference type="Pfam" id="PF01386"/>
    </source>
</evidence>
<accession>A0A3B1C883</accession>
<evidence type="ECO:0000256" key="5">
    <source>
        <dbReference type="SAM" id="MobiDB-lite"/>
    </source>
</evidence>
<dbReference type="InterPro" id="IPR020056">
    <property type="entry name" value="Rbsml_bL25/Gln-tRNA_synth_N"/>
</dbReference>
<dbReference type="GO" id="GO:0006412">
    <property type="term" value="P:translation"/>
    <property type="evidence" value="ECO:0007669"/>
    <property type="project" value="InterPro"/>
</dbReference>
<dbReference type="Gene3D" id="2.170.120.20">
    <property type="entry name" value="Ribosomal protein L25, beta domain"/>
    <property type="match status" value="1"/>
</dbReference>
<feature type="compositionally biased region" description="Basic and acidic residues" evidence="5">
    <location>
        <begin position="207"/>
        <end position="217"/>
    </location>
</feature>
<dbReference type="InterPro" id="IPR037121">
    <property type="entry name" value="Ribosomal_bL25_C"/>
</dbReference>
<evidence type="ECO:0000256" key="2">
    <source>
        <dbReference type="ARBA" id="ARBA00022884"/>
    </source>
</evidence>
<dbReference type="InterPro" id="IPR029751">
    <property type="entry name" value="Ribosomal_L25_dom"/>
</dbReference>
<dbReference type="SUPFAM" id="SSF50715">
    <property type="entry name" value="Ribosomal protein L25-like"/>
    <property type="match status" value="1"/>
</dbReference>
<feature type="domain" description="Large ribosomal subunit protein bL25 L25" evidence="6">
    <location>
        <begin position="6"/>
        <end position="94"/>
    </location>
</feature>
<protein>
    <submittedName>
        <fullName evidence="8">LSU ribosomal protein L25p</fullName>
    </submittedName>
</protein>
<dbReference type="GO" id="GO:0022625">
    <property type="term" value="C:cytosolic large ribosomal subunit"/>
    <property type="evidence" value="ECO:0007669"/>
    <property type="project" value="TreeGrafter"/>
</dbReference>
<dbReference type="InterPro" id="IPR020057">
    <property type="entry name" value="Ribosomal_bL25_b-dom"/>
</dbReference>
<dbReference type="PANTHER" id="PTHR33284:SF1">
    <property type="entry name" value="RIBOSOMAL PROTEIN L25_GLN-TRNA SYNTHETASE, ANTI-CODON-BINDING DOMAIN-CONTAINING PROTEIN"/>
    <property type="match status" value="1"/>
</dbReference>
<keyword evidence="4" id="KW-0687">Ribonucleoprotein</keyword>
<keyword evidence="1" id="KW-0699">rRNA-binding</keyword>
<name>A0A3B1C883_9ZZZZ</name>
<dbReference type="Gene3D" id="2.40.240.10">
    <property type="entry name" value="Ribosomal Protein L25, Chain P"/>
    <property type="match status" value="1"/>
</dbReference>
<dbReference type="InterPro" id="IPR011035">
    <property type="entry name" value="Ribosomal_bL25/Gln-tRNA_synth"/>
</dbReference>
<organism evidence="8">
    <name type="scientific">hydrothermal vent metagenome</name>
    <dbReference type="NCBI Taxonomy" id="652676"/>
    <lineage>
        <taxon>unclassified sequences</taxon>
        <taxon>metagenomes</taxon>
        <taxon>ecological metagenomes</taxon>
    </lineage>
</organism>
<dbReference type="CDD" id="cd00495">
    <property type="entry name" value="Ribosomal_L25_TL5_CTC"/>
    <property type="match status" value="1"/>
</dbReference>